<sequence length="150" mass="15686">MAGILAHVTVQTEFGPLPTPSASGPLPCASEDTPVLPAPPRIAADLTRDLGGAAGAVRAMPPSGGPRADVTIAAYAAVVCTGSSAADALEQAARWCRQARQAEIHATTWARIPGHREDLWEYQLSLQVSFPDPETGEHSAHTHHGARPRS</sequence>
<name>A0ABN1WR03_9ACTN</name>
<proteinExistence type="predicted"/>
<gene>
    <name evidence="2" type="ORF">GCM10009665_53160</name>
</gene>
<protein>
    <recommendedName>
        <fullName evidence="4">GyrI-like small molecule binding domain-containing protein</fullName>
    </recommendedName>
</protein>
<accession>A0ABN1WR03</accession>
<evidence type="ECO:0008006" key="4">
    <source>
        <dbReference type="Google" id="ProtNLM"/>
    </source>
</evidence>
<evidence type="ECO:0000313" key="3">
    <source>
        <dbReference type="Proteomes" id="UP001500037"/>
    </source>
</evidence>
<dbReference type="Proteomes" id="UP001500037">
    <property type="component" value="Unassembled WGS sequence"/>
</dbReference>
<reference evidence="2 3" key="1">
    <citation type="journal article" date="2019" name="Int. J. Syst. Evol. Microbiol.">
        <title>The Global Catalogue of Microorganisms (GCM) 10K type strain sequencing project: providing services to taxonomists for standard genome sequencing and annotation.</title>
        <authorList>
            <consortium name="The Broad Institute Genomics Platform"/>
            <consortium name="The Broad Institute Genome Sequencing Center for Infectious Disease"/>
            <person name="Wu L."/>
            <person name="Ma J."/>
        </authorList>
    </citation>
    <scope>NUCLEOTIDE SEQUENCE [LARGE SCALE GENOMIC DNA]</scope>
    <source>
        <strain evidence="2 3">JCM 13004</strain>
    </source>
</reference>
<organism evidence="2 3">
    <name type="scientific">Kitasatospora nipponensis</name>
    <dbReference type="NCBI Taxonomy" id="258049"/>
    <lineage>
        <taxon>Bacteria</taxon>
        <taxon>Bacillati</taxon>
        <taxon>Actinomycetota</taxon>
        <taxon>Actinomycetes</taxon>
        <taxon>Kitasatosporales</taxon>
        <taxon>Streptomycetaceae</taxon>
        <taxon>Kitasatospora</taxon>
    </lineage>
</organism>
<evidence type="ECO:0000313" key="2">
    <source>
        <dbReference type="EMBL" id="GAA1256073.1"/>
    </source>
</evidence>
<feature type="compositionally biased region" description="Basic residues" evidence="1">
    <location>
        <begin position="141"/>
        <end position="150"/>
    </location>
</feature>
<comment type="caution">
    <text evidence="2">The sequence shown here is derived from an EMBL/GenBank/DDBJ whole genome shotgun (WGS) entry which is preliminary data.</text>
</comment>
<feature type="region of interest" description="Disordered" evidence="1">
    <location>
        <begin position="131"/>
        <end position="150"/>
    </location>
</feature>
<evidence type="ECO:0000256" key="1">
    <source>
        <dbReference type="SAM" id="MobiDB-lite"/>
    </source>
</evidence>
<keyword evidence="3" id="KW-1185">Reference proteome</keyword>
<dbReference type="EMBL" id="BAAALF010000117">
    <property type="protein sequence ID" value="GAA1256073.1"/>
    <property type="molecule type" value="Genomic_DNA"/>
</dbReference>